<reference evidence="3" key="2">
    <citation type="submission" date="2020-05" db="UniProtKB">
        <authorList>
            <consortium name="EnsemblMetazoa"/>
        </authorList>
    </citation>
    <scope>IDENTIFICATION</scope>
    <source>
        <strain evidence="3">maculatus3</strain>
    </source>
</reference>
<feature type="compositionally biased region" description="Polar residues" evidence="1">
    <location>
        <begin position="650"/>
        <end position="678"/>
    </location>
</feature>
<dbReference type="PANTHER" id="PTHR31781:SF1">
    <property type="entry name" value="PROTEIN UNC-80 HOMOLOG"/>
    <property type="match status" value="1"/>
</dbReference>
<feature type="region of interest" description="Disordered" evidence="1">
    <location>
        <begin position="521"/>
        <end position="541"/>
    </location>
</feature>
<accession>A0A182SQ75</accession>
<dbReference type="GO" id="GO:0005261">
    <property type="term" value="F:monoatomic cation channel activity"/>
    <property type="evidence" value="ECO:0007669"/>
    <property type="project" value="TreeGrafter"/>
</dbReference>
<organism evidence="3 4">
    <name type="scientific">Anopheles maculatus</name>
    <dbReference type="NCBI Taxonomy" id="74869"/>
    <lineage>
        <taxon>Eukaryota</taxon>
        <taxon>Metazoa</taxon>
        <taxon>Ecdysozoa</taxon>
        <taxon>Arthropoda</taxon>
        <taxon>Hexapoda</taxon>
        <taxon>Insecta</taxon>
        <taxon>Pterygota</taxon>
        <taxon>Neoptera</taxon>
        <taxon>Endopterygota</taxon>
        <taxon>Diptera</taxon>
        <taxon>Nematocera</taxon>
        <taxon>Culicoidea</taxon>
        <taxon>Culicidae</taxon>
        <taxon>Anophelinae</taxon>
        <taxon>Anopheles</taxon>
        <taxon>Anopheles maculatus group</taxon>
    </lineage>
</organism>
<evidence type="ECO:0000259" key="2">
    <source>
        <dbReference type="Pfam" id="PF19424"/>
    </source>
</evidence>
<feature type="region of interest" description="Disordered" evidence="1">
    <location>
        <begin position="337"/>
        <end position="382"/>
    </location>
</feature>
<feature type="compositionally biased region" description="Polar residues" evidence="1">
    <location>
        <begin position="373"/>
        <end position="382"/>
    </location>
</feature>
<dbReference type="InterPro" id="IPR045852">
    <property type="entry name" value="UNC80_central"/>
</dbReference>
<dbReference type="Pfam" id="PF19424">
    <property type="entry name" value="UNC80"/>
    <property type="match status" value="1"/>
</dbReference>
<evidence type="ECO:0000313" key="4">
    <source>
        <dbReference type="Proteomes" id="UP000075901"/>
    </source>
</evidence>
<proteinExistence type="predicted"/>
<dbReference type="Proteomes" id="UP000075901">
    <property type="component" value="Unassembled WGS sequence"/>
</dbReference>
<dbReference type="AlphaFoldDB" id="A0A182SQ75"/>
<name>A0A182SQ75_9DIPT</name>
<feature type="compositionally biased region" description="Basic and acidic residues" evidence="1">
    <location>
        <begin position="704"/>
        <end position="721"/>
    </location>
</feature>
<feature type="domain" description="Protein UNC80 central region" evidence="2">
    <location>
        <begin position="499"/>
        <end position="822"/>
    </location>
</feature>
<feature type="region of interest" description="Disordered" evidence="1">
    <location>
        <begin position="643"/>
        <end position="773"/>
    </location>
</feature>
<dbReference type="VEuPathDB" id="VectorBase:AMAM011227"/>
<protein>
    <recommendedName>
        <fullName evidence="2">Protein UNC80 central region domain-containing protein</fullName>
    </recommendedName>
</protein>
<feature type="compositionally biased region" description="Basic residues" evidence="1">
    <location>
        <begin position="694"/>
        <end position="703"/>
    </location>
</feature>
<keyword evidence="4" id="KW-1185">Reference proteome</keyword>
<dbReference type="GO" id="GO:0030424">
    <property type="term" value="C:axon"/>
    <property type="evidence" value="ECO:0007669"/>
    <property type="project" value="TreeGrafter"/>
</dbReference>
<reference evidence="4" key="1">
    <citation type="submission" date="2013-09" db="EMBL/GenBank/DDBJ databases">
        <title>The Genome Sequence of Anopheles maculatus species B.</title>
        <authorList>
            <consortium name="The Broad Institute Genomics Platform"/>
            <person name="Neafsey D.E."/>
            <person name="Besansky N."/>
            <person name="Howell P."/>
            <person name="Walton C."/>
            <person name="Young S.K."/>
            <person name="Zeng Q."/>
            <person name="Gargeya S."/>
            <person name="Fitzgerald M."/>
            <person name="Haas B."/>
            <person name="Abouelleil A."/>
            <person name="Allen A.W."/>
            <person name="Alvarado L."/>
            <person name="Arachchi H.M."/>
            <person name="Berlin A.M."/>
            <person name="Chapman S.B."/>
            <person name="Gainer-Dewar J."/>
            <person name="Goldberg J."/>
            <person name="Griggs A."/>
            <person name="Gujja S."/>
            <person name="Hansen M."/>
            <person name="Howarth C."/>
            <person name="Imamovic A."/>
            <person name="Ireland A."/>
            <person name="Larimer J."/>
            <person name="McCowan C."/>
            <person name="Murphy C."/>
            <person name="Pearson M."/>
            <person name="Poon T.W."/>
            <person name="Priest M."/>
            <person name="Roberts A."/>
            <person name="Saif S."/>
            <person name="Shea T."/>
            <person name="Sisk P."/>
            <person name="Sykes S."/>
            <person name="Wortman J."/>
            <person name="Nusbaum C."/>
            <person name="Birren B."/>
        </authorList>
    </citation>
    <scope>NUCLEOTIDE SEQUENCE [LARGE SCALE GENOMIC DNA]</scope>
    <source>
        <strain evidence="4">maculatus3</strain>
    </source>
</reference>
<dbReference type="GO" id="GO:0034703">
    <property type="term" value="C:cation channel complex"/>
    <property type="evidence" value="ECO:0007669"/>
    <property type="project" value="TreeGrafter"/>
</dbReference>
<dbReference type="GO" id="GO:0055080">
    <property type="term" value="P:monoatomic cation homeostasis"/>
    <property type="evidence" value="ECO:0007669"/>
    <property type="project" value="TreeGrafter"/>
</dbReference>
<evidence type="ECO:0000313" key="3">
    <source>
        <dbReference type="EnsemblMetazoa" id="AMAM011227-PA"/>
    </source>
</evidence>
<dbReference type="PANTHER" id="PTHR31781">
    <property type="entry name" value="UNC80"/>
    <property type="match status" value="1"/>
</dbReference>
<dbReference type="EnsemblMetazoa" id="AMAM011227-RA">
    <property type="protein sequence ID" value="AMAM011227-PA"/>
    <property type="gene ID" value="AMAM011227"/>
</dbReference>
<evidence type="ECO:0000256" key="1">
    <source>
        <dbReference type="SAM" id="MobiDB-lite"/>
    </source>
</evidence>
<sequence>FHRNIEPPPKIIRNVQSNVQSRQSSTTPKYPIITVTEHTPTPSPDYMKRQGSMDSQLDALSAGGSTGMFKSQMLRSHTDSHIGYTCVSDETEAPGSCFYITKEGTIDYEVVLLAVHCVFKRDSSVCTLRVLEAGLNICEILLDLGVLKLGDHAHSLAIGIVKRAFMHLGCPHGSNRGPPAEVLRTTCNSILSRLLRQNGKILKANLRSFIKESPMHEITDFFHAYLGFCVDPSSLLSPLNHKRSSGIKSLNADFGGISGGQGGYATNFGSGLTGGTESQLIGAIFKTLATRLVQSLKELKSQDNLALYCDIRQLITYVKGAHGGPFRVVALSETEGFEEPSRASQSPLSNLRRKGPQVRPTLTPRHSERALLSDSTSSSERNSVGRLTGIVRWFRRSKDRESVDLESGILAASGSESMANFMRKGSLNFQTRNRATEGIGRSIQKAKRRLNRLGLGKGKKKTGGTEDVGGSYLQHRQWEPERQWLPVRDVLTFSSERLWGEALGARLNEMINNDKLNSEQVAASLSDPEKQKQLLQQDEEEDFLDETSVNPHGNDCPPALKLIACVLLLEITAFLRETYQTLPKASRLSTKEKHTPWDKVCRGETNRRWSMALSSMGGHSQTSAQSLQSIAGQTERKISFVLQEPDNESENSSNTTLTIQGEENVQQGQKRTLATSRNFLLRRGTSATPAGGSFKRRSLKLRRGAKDLKEVENEYPVRRTDSIQSKRKVSSLSDRSDNSEPGQISGGEESPGILSDDQPPESPCDSNDSDETTKNLPWLKSVTNFLGSFNYYCDHQNFCHPYCYRRHMRAATKLIRAIRKVIDRFN</sequence>